<feature type="domain" description="Ig-like" evidence="5">
    <location>
        <begin position="361"/>
        <end position="447"/>
    </location>
</feature>
<dbReference type="InterPro" id="IPR013098">
    <property type="entry name" value="Ig_I-set"/>
</dbReference>
<feature type="domain" description="Ig-like" evidence="5">
    <location>
        <begin position="277"/>
        <end position="356"/>
    </location>
</feature>
<accession>A0A3P8AK69</accession>
<feature type="domain" description="Ig-like" evidence="5">
    <location>
        <begin position="179"/>
        <end position="264"/>
    </location>
</feature>
<feature type="domain" description="Ig-like" evidence="5">
    <location>
        <begin position="1"/>
        <end position="86"/>
    </location>
</feature>
<dbReference type="FunFam" id="2.60.40.10:FF:000612">
    <property type="entry name" value="palladin isoform X1"/>
    <property type="match status" value="1"/>
</dbReference>
<dbReference type="WBParaSite" id="HPBE_0001344801-mRNA-1">
    <property type="protein sequence ID" value="HPBE_0001344801-mRNA-1"/>
    <property type="gene ID" value="HPBE_0001344801"/>
</dbReference>
<dbReference type="InterPro" id="IPR036179">
    <property type="entry name" value="Ig-like_dom_sf"/>
</dbReference>
<keyword evidence="2" id="KW-0677">Repeat</keyword>
<dbReference type="EMBL" id="UZAH01027924">
    <property type="protein sequence ID" value="VDO96214.1"/>
    <property type="molecule type" value="Genomic_DNA"/>
</dbReference>
<evidence type="ECO:0000313" key="7">
    <source>
        <dbReference type="Proteomes" id="UP000050761"/>
    </source>
</evidence>
<evidence type="ECO:0000313" key="8">
    <source>
        <dbReference type="WBParaSite" id="HPBE_0001344801-mRNA-1"/>
    </source>
</evidence>
<evidence type="ECO:0000313" key="6">
    <source>
        <dbReference type="EMBL" id="VDO96214.1"/>
    </source>
</evidence>
<proteinExistence type="predicted"/>
<evidence type="ECO:0000256" key="2">
    <source>
        <dbReference type="ARBA" id="ARBA00022737"/>
    </source>
</evidence>
<dbReference type="AlphaFoldDB" id="A0A3P8AK69"/>
<dbReference type="FunFam" id="2.60.40.10:FF:000032">
    <property type="entry name" value="palladin isoform X1"/>
    <property type="match status" value="1"/>
</dbReference>
<dbReference type="FunFam" id="2.60.40.10:FF:000503">
    <property type="entry name" value="Hemicentin 1"/>
    <property type="match status" value="4"/>
</dbReference>
<organism evidence="6">
    <name type="scientific">Heligmosomoides polygyrus</name>
    <name type="common">Parasitic roundworm</name>
    <dbReference type="NCBI Taxonomy" id="6339"/>
    <lineage>
        <taxon>Eukaryota</taxon>
        <taxon>Metazoa</taxon>
        <taxon>Ecdysozoa</taxon>
        <taxon>Nematoda</taxon>
        <taxon>Chromadorea</taxon>
        <taxon>Rhabditida</taxon>
        <taxon>Rhabditina</taxon>
        <taxon>Rhabditomorpha</taxon>
        <taxon>Strongyloidea</taxon>
        <taxon>Heligmosomidae</taxon>
        <taxon>Heligmosomoides</taxon>
    </lineage>
</organism>
<keyword evidence="4" id="KW-0393">Immunoglobulin domain</keyword>
<feature type="domain" description="Ig-like" evidence="5">
    <location>
        <begin position="452"/>
        <end position="526"/>
    </location>
</feature>
<reference evidence="8" key="2">
    <citation type="submission" date="2019-09" db="UniProtKB">
        <authorList>
            <consortium name="WormBaseParasite"/>
        </authorList>
    </citation>
    <scope>IDENTIFICATION</scope>
</reference>
<dbReference type="SMART" id="SM00408">
    <property type="entry name" value="IGc2"/>
    <property type="match status" value="7"/>
</dbReference>
<protein>
    <submittedName>
        <fullName evidence="8">Immunoglobulin I-set domain protein</fullName>
    </submittedName>
</protein>
<keyword evidence="3" id="KW-1015">Disulfide bond</keyword>
<gene>
    <name evidence="6" type="ORF">HPBE_LOCUS13449</name>
</gene>
<dbReference type="InterPro" id="IPR051170">
    <property type="entry name" value="Neural/epithelial_adhesion"/>
</dbReference>
<dbReference type="InterPro" id="IPR003599">
    <property type="entry name" value="Ig_sub"/>
</dbReference>
<dbReference type="PANTHER" id="PTHR12231:SF253">
    <property type="entry name" value="DPR-INTERACTING PROTEIN ETA, ISOFORM B-RELATED"/>
    <property type="match status" value="1"/>
</dbReference>
<dbReference type="CDD" id="cd00096">
    <property type="entry name" value="Ig"/>
    <property type="match status" value="5"/>
</dbReference>
<name>A0A3P8AK69_HELPZ</name>
<reference evidence="6 7" key="1">
    <citation type="submission" date="2018-11" db="EMBL/GenBank/DDBJ databases">
        <authorList>
            <consortium name="Pathogen Informatics"/>
        </authorList>
    </citation>
    <scope>NUCLEOTIDE SEQUENCE [LARGE SCALE GENOMIC DNA]</scope>
</reference>
<sequence>MKDKHVVKEVQQNQQLTLECPSDDPNVEFSWQKNNFPVSTSDKVQISTRRDKLYLMDAGPSDSARYTCIARNEAGEDQAVFDTIVNVAPQILDSPFRTMDVILNQTVQLTCNIVGTPSPVITWSMDGKPLRDENAQLLENGTLVLSHVMSDDEGRYTCKAENRAGKAEADTYLQVTAPPRVFMQSNEMKVVAGRGATIRCEVFGNPAPDVEWLKNGEIFESELLQASTNLRYLHLREADVKDAGRYTCIAKNRAGEQRASTQLHVLGSFSVYIPIVPVVEDVERVIQVKENNTMTISCAAEGIPPPQITWKKDGVSLSDHAGPRLVVPYATISDAGRYTCTAKNEAGHTSADFAVDVLSRPKFKDIKRDIKVIDRERARLECRVEGHPMPTIRWLRGGRTIEDMSNYILSPRGETLMILKARRADAGSYSCVAKNVVAETEASFMVTVLVPPHIDEPLDQNPHIVQGKTLSFFCPVLGNPEPQVEWLRDGLPLTRNERTSVLDGKHLEIKEAKEEDEGRYTCRAKNDAGILDTDFRSEIIAPPKFHRTGESIYEVVENQAVTLDCAVATEPKPEIIWYRGEHPLYLAGNMALSQDGMQLNIRSASLSDGGKYTCKASNEAGSSDIDLILKVSLFLGSQQKCALQPPFYCKLQVLVPPKIDKSNIIGNPLAIVDRNIYLECPVSGIPQPTVSWMKDGLPINVSDSRIILAQVNDLLKLTKCPFC</sequence>
<evidence type="ECO:0000256" key="1">
    <source>
        <dbReference type="ARBA" id="ARBA00022729"/>
    </source>
</evidence>
<dbReference type="PROSITE" id="PS50835">
    <property type="entry name" value="IG_LIKE"/>
    <property type="match status" value="8"/>
</dbReference>
<dbReference type="InterPro" id="IPR007110">
    <property type="entry name" value="Ig-like_dom"/>
</dbReference>
<keyword evidence="7" id="KW-1185">Reference proteome</keyword>
<dbReference type="Pfam" id="PF07679">
    <property type="entry name" value="I-set"/>
    <property type="match status" value="8"/>
</dbReference>
<feature type="domain" description="Ig-like" evidence="5">
    <location>
        <begin position="89"/>
        <end position="176"/>
    </location>
</feature>
<dbReference type="Gene3D" id="2.60.40.10">
    <property type="entry name" value="Immunoglobulins"/>
    <property type="match status" value="8"/>
</dbReference>
<dbReference type="OrthoDB" id="5985519at2759"/>
<feature type="domain" description="Ig-like" evidence="5">
    <location>
        <begin position="657"/>
        <end position="723"/>
    </location>
</feature>
<evidence type="ECO:0000256" key="4">
    <source>
        <dbReference type="ARBA" id="ARBA00023319"/>
    </source>
</evidence>
<feature type="domain" description="Ig-like" evidence="5">
    <location>
        <begin position="543"/>
        <end position="632"/>
    </location>
</feature>
<dbReference type="InterPro" id="IPR013783">
    <property type="entry name" value="Ig-like_fold"/>
</dbReference>
<dbReference type="InterPro" id="IPR003598">
    <property type="entry name" value="Ig_sub2"/>
</dbReference>
<keyword evidence="1" id="KW-0732">Signal</keyword>
<dbReference type="Proteomes" id="UP000050761">
    <property type="component" value="Unassembled WGS sequence"/>
</dbReference>
<dbReference type="SMART" id="SM00409">
    <property type="entry name" value="IG"/>
    <property type="match status" value="7"/>
</dbReference>
<dbReference type="PANTHER" id="PTHR12231">
    <property type="entry name" value="CTX-RELATED TYPE I TRANSMEMBRANE PROTEIN"/>
    <property type="match status" value="1"/>
</dbReference>
<dbReference type="SUPFAM" id="SSF48726">
    <property type="entry name" value="Immunoglobulin"/>
    <property type="match status" value="8"/>
</dbReference>
<evidence type="ECO:0000256" key="3">
    <source>
        <dbReference type="ARBA" id="ARBA00023157"/>
    </source>
</evidence>
<evidence type="ECO:0000259" key="5">
    <source>
        <dbReference type="PROSITE" id="PS50835"/>
    </source>
</evidence>